<protein>
    <submittedName>
        <fullName evidence="2">Uncharacterized protein</fullName>
    </submittedName>
</protein>
<organism evidence="2 3">
    <name type="scientific">Zymoseptoria brevis</name>
    <dbReference type="NCBI Taxonomy" id="1047168"/>
    <lineage>
        <taxon>Eukaryota</taxon>
        <taxon>Fungi</taxon>
        <taxon>Dikarya</taxon>
        <taxon>Ascomycota</taxon>
        <taxon>Pezizomycotina</taxon>
        <taxon>Dothideomycetes</taxon>
        <taxon>Dothideomycetidae</taxon>
        <taxon>Mycosphaerellales</taxon>
        <taxon>Mycosphaerellaceae</taxon>
        <taxon>Zymoseptoria</taxon>
    </lineage>
</organism>
<dbReference type="OrthoDB" id="10659696at2759"/>
<feature type="compositionally biased region" description="Polar residues" evidence="1">
    <location>
        <begin position="190"/>
        <end position="229"/>
    </location>
</feature>
<sequence>MLFEGRIVVPLGWCEPSTVGPYYTRLGFAVIHDPNNLPPDVVEPQLLPSKLFHPVFANLNLGFYANQATAKTGCPSVIDWNAAPELTDAIRVWATKNDVAKQCSPLPAQLRDLARSLHLPMRFGVAIVHDLLLRVLRFVYNHISVPALRDLGKTRPGMLKTVHQTVAMLSREGVFDRPSVDVTLPKILNDNKSSGRKTSSVTNSAEDTNTNENTNIHSENTNVHSSGTVLTPPVSPIATPPLIRKTTKFNHQPSSKAPEPTATTTTTTTPRPTVISIDDIHSVVAAILSKHKSDKYDKTISELYNTAANHNKTLRESITVINDHDDRITTCEQTGMKMGRSLAELRVETAPEHERDLGRMG</sequence>
<feature type="region of interest" description="Disordered" evidence="1">
    <location>
        <begin position="186"/>
        <end position="236"/>
    </location>
</feature>
<comment type="caution">
    <text evidence="2">The sequence shown here is derived from an EMBL/GenBank/DDBJ whole genome shotgun (WGS) entry which is preliminary data.</text>
</comment>
<proteinExistence type="predicted"/>
<dbReference type="AlphaFoldDB" id="A0A0F4GML7"/>
<gene>
    <name evidence="2" type="ORF">TI39_contig492g00004</name>
</gene>
<evidence type="ECO:0000313" key="2">
    <source>
        <dbReference type="EMBL" id="KJX97420.1"/>
    </source>
</evidence>
<evidence type="ECO:0000256" key="1">
    <source>
        <dbReference type="SAM" id="MobiDB-lite"/>
    </source>
</evidence>
<evidence type="ECO:0000313" key="3">
    <source>
        <dbReference type="Proteomes" id="UP000033647"/>
    </source>
</evidence>
<name>A0A0F4GML7_9PEZI</name>
<keyword evidence="3" id="KW-1185">Reference proteome</keyword>
<dbReference type="EMBL" id="LAFY01000484">
    <property type="protein sequence ID" value="KJX97420.1"/>
    <property type="molecule type" value="Genomic_DNA"/>
</dbReference>
<feature type="compositionally biased region" description="Low complexity" evidence="1">
    <location>
        <begin position="258"/>
        <end position="272"/>
    </location>
</feature>
<feature type="region of interest" description="Disordered" evidence="1">
    <location>
        <begin position="248"/>
        <end position="272"/>
    </location>
</feature>
<dbReference type="Proteomes" id="UP000033647">
    <property type="component" value="Unassembled WGS sequence"/>
</dbReference>
<accession>A0A0F4GML7</accession>
<reference evidence="2 3" key="1">
    <citation type="submission" date="2015-03" db="EMBL/GenBank/DDBJ databases">
        <title>RNA-seq based gene annotation and comparative genomics of four Zymoseptoria species reveal species-specific pathogenicity related genes and transposable element activity.</title>
        <authorList>
            <person name="Grandaubert J."/>
            <person name="Bhattacharyya A."/>
            <person name="Stukenbrock E.H."/>
        </authorList>
    </citation>
    <scope>NUCLEOTIDE SEQUENCE [LARGE SCALE GENOMIC DNA]</scope>
    <source>
        <strain evidence="2 3">Zb18110</strain>
    </source>
</reference>